<feature type="transmembrane region" description="Helical" evidence="12">
    <location>
        <begin position="238"/>
        <end position="258"/>
    </location>
</feature>
<comment type="subcellular location">
    <subcellularLocation>
        <location evidence="1">Membrane</location>
        <topology evidence="1">Multi-pass membrane protein</topology>
    </subcellularLocation>
</comment>
<evidence type="ECO:0000256" key="12">
    <source>
        <dbReference type="SAM" id="Phobius"/>
    </source>
</evidence>
<feature type="transmembrane region" description="Helical" evidence="12">
    <location>
        <begin position="400"/>
        <end position="423"/>
    </location>
</feature>
<comment type="catalytic activity">
    <reaction evidence="11">
        <text>[GlcNAc-(1-&gt;4)-Mur2Ac(oyl-L-Ala-gamma-D-Glu-L-Lys-D-Ala-D-Ala)](n)-di-trans,octa-cis-undecaprenyl diphosphate + beta-D-GlcNAc-(1-&gt;4)-Mur2Ac(oyl-L-Ala-gamma-D-Glu-L-Lys-D-Ala-D-Ala)-di-trans,octa-cis-undecaprenyl diphosphate = [GlcNAc-(1-&gt;4)-Mur2Ac(oyl-L-Ala-gamma-D-Glu-L-Lys-D-Ala-D-Ala)](n+1)-di-trans,octa-cis-undecaprenyl diphosphate + di-trans,octa-cis-undecaprenyl diphosphate + H(+)</text>
        <dbReference type="Rhea" id="RHEA:23708"/>
        <dbReference type="Rhea" id="RHEA-COMP:9602"/>
        <dbReference type="Rhea" id="RHEA-COMP:9603"/>
        <dbReference type="ChEBI" id="CHEBI:15378"/>
        <dbReference type="ChEBI" id="CHEBI:58405"/>
        <dbReference type="ChEBI" id="CHEBI:60033"/>
        <dbReference type="ChEBI" id="CHEBI:78435"/>
        <dbReference type="EC" id="2.4.99.28"/>
    </reaction>
</comment>
<sequence length="491" mass="56567">MRLKEKLISLDRRWNEFLKIWGIIAIMIAIELHEWIVTFLNAWALIKPLILLFYYEIILEYFLFFKKIIFFVFKKLQFLILNVLNIIIKWIKKVDFNINKRSKYAQTLTYFTGLWALLGLMVLTSASYYTSRKKHNIGLYYIIRQLIWGFGGILGSFCIITSPIENILKTSDIYFFIGLVLIFLTTIPKVGYSINGARRWIKIGKFLIQPAELIKPLWIIQLGKIFGQWEKLSIANRVFWLSLFLLIILGILLQPNLSTATLFGMTLWFIALVSGIDWRFLLTTVIAGGIAGIISISCKEYQKRRLLFFLNPWKDPKGEGYQLIQSLYAIASGQMFGTGLGWSRQKLFYLPIHETDFIFAIFAEEVGFIGCLFFILFLLTYTYLALKVARKTNNLQKKSIAIGCMLILVMQSLLNMGVASGVLPTTGFPLPFFSYGGNALIACLINASILIRIAIEETPHATYLKAARRRLLKKLIHLNKSKKSKRTSYKK</sequence>
<dbReference type="InterPro" id="IPR001182">
    <property type="entry name" value="FtsW/RodA"/>
</dbReference>
<protein>
    <recommendedName>
        <fullName evidence="10">peptidoglycan glycosyltransferase</fullName>
        <ecNumber evidence="10">2.4.99.28</ecNumber>
    </recommendedName>
    <alternativeName>
        <fullName evidence="9">Peptidoglycan polymerase</fullName>
    </alternativeName>
</protein>
<feature type="transmembrane region" description="Helical" evidence="12">
    <location>
        <begin position="68"/>
        <end position="88"/>
    </location>
</feature>
<geneLocation type="plastid" evidence="13"/>
<gene>
    <name evidence="13" type="primary">ftsW</name>
</gene>
<proteinExistence type="predicted"/>
<dbReference type="AlphaFoldDB" id="A0A3G1IVB0"/>
<evidence type="ECO:0000256" key="1">
    <source>
        <dbReference type="ARBA" id="ARBA00004141"/>
    </source>
</evidence>
<feature type="transmembrane region" description="Helical" evidence="12">
    <location>
        <begin position="141"/>
        <end position="162"/>
    </location>
</feature>
<evidence type="ECO:0000256" key="3">
    <source>
        <dbReference type="ARBA" id="ARBA00022679"/>
    </source>
</evidence>
<evidence type="ECO:0000313" key="13">
    <source>
        <dbReference type="EMBL" id="ASQ39980.1"/>
    </source>
</evidence>
<evidence type="ECO:0000256" key="6">
    <source>
        <dbReference type="ARBA" id="ARBA00022984"/>
    </source>
</evidence>
<dbReference type="GO" id="GO:0051301">
    <property type="term" value="P:cell division"/>
    <property type="evidence" value="ECO:0007669"/>
    <property type="project" value="InterPro"/>
</dbReference>
<feature type="transmembrane region" description="Helical" evidence="12">
    <location>
        <begin position="435"/>
        <end position="455"/>
    </location>
</feature>
<keyword evidence="5" id="KW-0133">Cell shape</keyword>
<keyword evidence="3" id="KW-0808">Transferase</keyword>
<evidence type="ECO:0000256" key="8">
    <source>
        <dbReference type="ARBA" id="ARBA00023136"/>
    </source>
</evidence>
<accession>A0A3G1IVB0</accession>
<keyword evidence="2" id="KW-0328">Glycosyltransferase</keyword>
<feature type="transmembrane region" description="Helical" evidence="12">
    <location>
        <begin position="174"/>
        <end position="192"/>
    </location>
</feature>
<feature type="transmembrane region" description="Helical" evidence="12">
    <location>
        <begin position="357"/>
        <end position="379"/>
    </location>
</feature>
<evidence type="ECO:0000256" key="2">
    <source>
        <dbReference type="ARBA" id="ARBA00022676"/>
    </source>
</evidence>
<dbReference type="Pfam" id="PF01098">
    <property type="entry name" value="FTSW_RODA_SPOVE"/>
    <property type="match status" value="1"/>
</dbReference>
<feature type="transmembrane region" description="Helical" evidence="12">
    <location>
        <begin position="42"/>
        <end position="63"/>
    </location>
</feature>
<evidence type="ECO:0000256" key="7">
    <source>
        <dbReference type="ARBA" id="ARBA00022989"/>
    </source>
</evidence>
<dbReference type="GO" id="GO:0032153">
    <property type="term" value="C:cell division site"/>
    <property type="evidence" value="ECO:0007669"/>
    <property type="project" value="TreeGrafter"/>
</dbReference>
<dbReference type="GO" id="GO:0008360">
    <property type="term" value="P:regulation of cell shape"/>
    <property type="evidence" value="ECO:0007669"/>
    <property type="project" value="UniProtKB-KW"/>
</dbReference>
<feature type="transmembrane region" description="Helical" evidence="12">
    <location>
        <begin position="319"/>
        <end position="337"/>
    </location>
</feature>
<evidence type="ECO:0000256" key="9">
    <source>
        <dbReference type="ARBA" id="ARBA00032370"/>
    </source>
</evidence>
<dbReference type="EMBL" id="MF167425">
    <property type="protein sequence ID" value="ASQ39980.1"/>
    <property type="molecule type" value="Genomic_DNA"/>
</dbReference>
<keyword evidence="6" id="KW-0573">Peptidoglycan synthesis</keyword>
<evidence type="ECO:0000256" key="11">
    <source>
        <dbReference type="ARBA" id="ARBA00049902"/>
    </source>
</evidence>
<dbReference type="GeneID" id="38575514"/>
<keyword evidence="13" id="KW-0934">Plastid</keyword>
<keyword evidence="4 12" id="KW-0812">Transmembrane</keyword>
<feature type="transmembrane region" description="Helical" evidence="12">
    <location>
        <begin position="20"/>
        <end position="36"/>
    </location>
</feature>
<evidence type="ECO:0000256" key="10">
    <source>
        <dbReference type="ARBA" id="ARBA00044770"/>
    </source>
</evidence>
<keyword evidence="8 12" id="KW-0472">Membrane</keyword>
<reference evidence="13" key="1">
    <citation type="submission" date="2017-05" db="EMBL/GenBank/DDBJ databases">
        <title>Plastid comparative genomics reveals ancient divergence between Glaucophyte genera.</title>
        <authorList>
            <person name="Figueroa-Martinez F.J."/>
            <person name="Jackson C."/>
            <person name="Reyes-Prieto A."/>
        </authorList>
    </citation>
    <scope>NUCLEOTIDE SEQUENCE</scope>
    <source>
        <strain evidence="13">SAG 229-2</strain>
    </source>
</reference>
<dbReference type="GO" id="GO:0015648">
    <property type="term" value="F:lipid-linked peptidoglycan transporter activity"/>
    <property type="evidence" value="ECO:0007669"/>
    <property type="project" value="TreeGrafter"/>
</dbReference>
<dbReference type="PANTHER" id="PTHR30474">
    <property type="entry name" value="CELL CYCLE PROTEIN"/>
    <property type="match status" value="1"/>
</dbReference>
<evidence type="ECO:0000256" key="4">
    <source>
        <dbReference type="ARBA" id="ARBA00022692"/>
    </source>
</evidence>
<evidence type="ECO:0000256" key="5">
    <source>
        <dbReference type="ARBA" id="ARBA00022960"/>
    </source>
</evidence>
<keyword evidence="7 12" id="KW-1133">Transmembrane helix</keyword>
<organism evidence="13">
    <name type="scientific">Glaucocystis incrassata</name>
    <dbReference type="NCBI Taxonomy" id="1789788"/>
    <lineage>
        <taxon>Eukaryota</taxon>
        <taxon>Glaucocystophyceae</taxon>
        <taxon>Glaucocystales</taxon>
        <taxon>Glaucocystaceae</taxon>
        <taxon>Glaucocystis</taxon>
    </lineage>
</organism>
<dbReference type="RefSeq" id="YP_009545919.1">
    <property type="nucleotide sequence ID" value="NC_040152.1"/>
</dbReference>
<dbReference type="GO" id="GO:0005886">
    <property type="term" value="C:plasma membrane"/>
    <property type="evidence" value="ECO:0007669"/>
    <property type="project" value="TreeGrafter"/>
</dbReference>
<feature type="transmembrane region" description="Helical" evidence="12">
    <location>
        <begin position="108"/>
        <end position="129"/>
    </location>
</feature>
<feature type="transmembrane region" description="Helical" evidence="12">
    <location>
        <begin position="278"/>
        <end position="298"/>
    </location>
</feature>
<dbReference type="EC" id="2.4.99.28" evidence="10"/>
<dbReference type="PANTHER" id="PTHR30474:SF2">
    <property type="entry name" value="PEPTIDOGLYCAN GLYCOSYLTRANSFERASE FTSW-RELATED"/>
    <property type="match status" value="1"/>
</dbReference>
<dbReference type="GO" id="GO:0008955">
    <property type="term" value="F:peptidoglycan glycosyltransferase activity"/>
    <property type="evidence" value="ECO:0007669"/>
    <property type="project" value="UniProtKB-EC"/>
</dbReference>
<name>A0A3G1IVB0_9EUKA</name>